<evidence type="ECO:0000256" key="3">
    <source>
        <dbReference type="ARBA" id="ARBA00023125"/>
    </source>
</evidence>
<dbReference type="GO" id="GO:0006351">
    <property type="term" value="P:DNA-templated transcription"/>
    <property type="evidence" value="ECO:0007669"/>
    <property type="project" value="TreeGrafter"/>
</dbReference>
<gene>
    <name evidence="6" type="ORF">EV675_5023</name>
</gene>
<dbReference type="AlphaFoldDB" id="A0A4V2F2J6"/>
<evidence type="ECO:0000256" key="2">
    <source>
        <dbReference type="ARBA" id="ARBA00023015"/>
    </source>
</evidence>
<dbReference type="PANTHER" id="PTHR30537">
    <property type="entry name" value="HTH-TYPE TRANSCRIPTIONAL REGULATOR"/>
    <property type="match status" value="1"/>
</dbReference>
<dbReference type="RefSeq" id="WP_130361105.1">
    <property type="nucleotide sequence ID" value="NZ_SGXC01000003.1"/>
</dbReference>
<feature type="domain" description="HTH lysR-type" evidence="5">
    <location>
        <begin position="6"/>
        <end position="63"/>
    </location>
</feature>
<keyword evidence="7" id="KW-1185">Reference proteome</keyword>
<sequence length="315" mass="35306">MRRKLPSTAALAAFEAAARHQSFTKAAAELALTQSAVCRQIAGLESFLGLKLFRRTRRGVTLTQAGQTYGETVARRLDEVERDTLDLMARRGEGGVLELASVPTFATRWLLPRLADFERQAPNIVLNITPQSRPFLFEGTPFDAAIYAGDGPWPGTEAVFLMPEKLVPVCSPRLLGVRKRIMPGQFSAYRLLQQSTRPYAWRQWFAAQNVSHPHDLGGPRYELFSMLVEAAVHGQGIALVPRLIVEQELASGRLIVACERESVRDKNYYLVLPEWKADHEPLHLFRQWLAAQAAQYRAQHGLEGETPAPPKRVTR</sequence>
<dbReference type="PRINTS" id="PR00039">
    <property type="entry name" value="HTHLYSR"/>
</dbReference>
<dbReference type="Pfam" id="PF03466">
    <property type="entry name" value="LysR_substrate"/>
    <property type="match status" value="1"/>
</dbReference>
<dbReference type="InterPro" id="IPR036390">
    <property type="entry name" value="WH_DNA-bd_sf"/>
</dbReference>
<dbReference type="PANTHER" id="PTHR30537:SF26">
    <property type="entry name" value="GLYCINE CLEAVAGE SYSTEM TRANSCRIPTIONAL ACTIVATOR"/>
    <property type="match status" value="1"/>
</dbReference>
<comment type="caution">
    <text evidence="6">The sequence shown here is derived from an EMBL/GenBank/DDBJ whole genome shotgun (WGS) entry which is preliminary data.</text>
</comment>
<dbReference type="EMBL" id="SGXC01000003">
    <property type="protein sequence ID" value="RZS78378.1"/>
    <property type="molecule type" value="Genomic_DNA"/>
</dbReference>
<dbReference type="InterPro" id="IPR058163">
    <property type="entry name" value="LysR-type_TF_proteobact-type"/>
</dbReference>
<dbReference type="Proteomes" id="UP000292445">
    <property type="component" value="Unassembled WGS sequence"/>
</dbReference>
<dbReference type="InterPro" id="IPR036388">
    <property type="entry name" value="WH-like_DNA-bd_sf"/>
</dbReference>
<comment type="similarity">
    <text evidence="1">Belongs to the LysR transcriptional regulatory family.</text>
</comment>
<keyword evidence="3" id="KW-0238">DNA-binding</keyword>
<evidence type="ECO:0000313" key="6">
    <source>
        <dbReference type="EMBL" id="RZS78378.1"/>
    </source>
</evidence>
<dbReference type="SUPFAM" id="SSF53850">
    <property type="entry name" value="Periplasmic binding protein-like II"/>
    <property type="match status" value="1"/>
</dbReference>
<dbReference type="FunFam" id="1.10.10.10:FF:000038">
    <property type="entry name" value="Glycine cleavage system transcriptional activator"/>
    <property type="match status" value="1"/>
</dbReference>
<dbReference type="Pfam" id="PF00126">
    <property type="entry name" value="HTH_1"/>
    <property type="match status" value="1"/>
</dbReference>
<dbReference type="SUPFAM" id="SSF46785">
    <property type="entry name" value="Winged helix' DNA-binding domain"/>
    <property type="match status" value="1"/>
</dbReference>
<dbReference type="GO" id="GO:0043565">
    <property type="term" value="F:sequence-specific DNA binding"/>
    <property type="evidence" value="ECO:0007669"/>
    <property type="project" value="TreeGrafter"/>
</dbReference>
<dbReference type="OrthoDB" id="9178397at2"/>
<protein>
    <submittedName>
        <fullName evidence="6">LysR family glycine cleavage system transcriptional activator</fullName>
    </submittedName>
</protein>
<evidence type="ECO:0000313" key="7">
    <source>
        <dbReference type="Proteomes" id="UP000292445"/>
    </source>
</evidence>
<keyword evidence="2" id="KW-0805">Transcription regulation</keyword>
<keyword evidence="4" id="KW-0804">Transcription</keyword>
<evidence type="ECO:0000259" key="5">
    <source>
        <dbReference type="PROSITE" id="PS50931"/>
    </source>
</evidence>
<reference evidence="6 7" key="1">
    <citation type="submission" date="2019-02" db="EMBL/GenBank/DDBJ databases">
        <title>Genomic Encyclopedia of Type Strains, Phase IV (KMG-IV): sequencing the most valuable type-strain genomes for metagenomic binning, comparative biology and taxonomic classification.</title>
        <authorList>
            <person name="Goeker M."/>
        </authorList>
    </citation>
    <scope>NUCLEOTIDE SEQUENCE [LARGE SCALE GENOMIC DNA]</scope>
    <source>
        <strain evidence="6 7">K24</strain>
    </source>
</reference>
<dbReference type="InterPro" id="IPR000847">
    <property type="entry name" value="LysR_HTH_N"/>
</dbReference>
<evidence type="ECO:0000256" key="1">
    <source>
        <dbReference type="ARBA" id="ARBA00009437"/>
    </source>
</evidence>
<accession>A0A4V2F2J6</accession>
<dbReference type="GO" id="GO:0003700">
    <property type="term" value="F:DNA-binding transcription factor activity"/>
    <property type="evidence" value="ECO:0007669"/>
    <property type="project" value="InterPro"/>
</dbReference>
<dbReference type="Gene3D" id="1.10.10.10">
    <property type="entry name" value="Winged helix-like DNA-binding domain superfamily/Winged helix DNA-binding domain"/>
    <property type="match status" value="1"/>
</dbReference>
<dbReference type="PROSITE" id="PS50931">
    <property type="entry name" value="HTH_LYSR"/>
    <property type="match status" value="1"/>
</dbReference>
<evidence type="ECO:0000256" key="4">
    <source>
        <dbReference type="ARBA" id="ARBA00023163"/>
    </source>
</evidence>
<name>A0A4V2F2J6_9BURK</name>
<organism evidence="6 7">
    <name type="scientific">Pigmentiphaga kullae</name>
    <dbReference type="NCBI Taxonomy" id="151784"/>
    <lineage>
        <taxon>Bacteria</taxon>
        <taxon>Pseudomonadati</taxon>
        <taxon>Pseudomonadota</taxon>
        <taxon>Betaproteobacteria</taxon>
        <taxon>Burkholderiales</taxon>
        <taxon>Alcaligenaceae</taxon>
        <taxon>Pigmentiphaga</taxon>
    </lineage>
</organism>
<proteinExistence type="inferred from homology"/>
<dbReference type="Gene3D" id="3.40.190.10">
    <property type="entry name" value="Periplasmic binding protein-like II"/>
    <property type="match status" value="2"/>
</dbReference>
<dbReference type="InterPro" id="IPR005119">
    <property type="entry name" value="LysR_subst-bd"/>
</dbReference>
<dbReference type="FunFam" id="3.40.190.10:FF:000017">
    <property type="entry name" value="Glycine cleavage system transcriptional activator"/>
    <property type="match status" value="1"/>
</dbReference>